<dbReference type="SUPFAM" id="SSF48452">
    <property type="entry name" value="TPR-like"/>
    <property type="match status" value="2"/>
</dbReference>
<evidence type="ECO:0008006" key="5">
    <source>
        <dbReference type="Google" id="ProtNLM"/>
    </source>
</evidence>
<keyword evidence="1" id="KW-0802">TPR repeat</keyword>
<proteinExistence type="predicted"/>
<dbReference type="AlphaFoldDB" id="A0A367GNH5"/>
<reference evidence="3 4" key="1">
    <citation type="submission" date="2018-05" db="EMBL/GenBank/DDBJ databases">
        <title>Mucilaginibacter hurinus sp. nov., isolated from briquette warehouse soil.</title>
        <authorList>
            <person name="Choi L."/>
        </authorList>
    </citation>
    <scope>NUCLEOTIDE SEQUENCE [LARGE SCALE GENOMIC DNA]</scope>
    <source>
        <strain evidence="3 4">ZR32</strain>
    </source>
</reference>
<protein>
    <recommendedName>
        <fullName evidence="5">Tetratricopeptide repeat protein</fullName>
    </recommendedName>
</protein>
<keyword evidence="4" id="KW-1185">Reference proteome</keyword>
<dbReference type="PANTHER" id="PTHR12558">
    <property type="entry name" value="CELL DIVISION CYCLE 16,23,27"/>
    <property type="match status" value="1"/>
</dbReference>
<dbReference type="PROSITE" id="PS50005">
    <property type="entry name" value="TPR"/>
    <property type="match status" value="1"/>
</dbReference>
<dbReference type="SMART" id="SM00028">
    <property type="entry name" value="TPR"/>
    <property type="match status" value="5"/>
</dbReference>
<name>A0A367GNH5_9SPHI</name>
<feature type="chain" id="PRO_5017059200" description="Tetratricopeptide repeat protein" evidence="2">
    <location>
        <begin position="24"/>
        <end position="561"/>
    </location>
</feature>
<feature type="signal peptide" evidence="2">
    <location>
        <begin position="1"/>
        <end position="23"/>
    </location>
</feature>
<dbReference type="RefSeq" id="WP_114005571.1">
    <property type="nucleotide sequence ID" value="NZ_QGDC01000006.1"/>
</dbReference>
<dbReference type="InterPro" id="IPR011990">
    <property type="entry name" value="TPR-like_helical_dom_sf"/>
</dbReference>
<evidence type="ECO:0000256" key="1">
    <source>
        <dbReference type="PROSITE-ProRule" id="PRU00339"/>
    </source>
</evidence>
<accession>A0A367GNH5</accession>
<dbReference type="PANTHER" id="PTHR12558:SF13">
    <property type="entry name" value="CELL DIVISION CYCLE PROTEIN 27 HOMOLOG"/>
    <property type="match status" value="1"/>
</dbReference>
<evidence type="ECO:0000256" key="2">
    <source>
        <dbReference type="SAM" id="SignalP"/>
    </source>
</evidence>
<evidence type="ECO:0000313" key="3">
    <source>
        <dbReference type="EMBL" id="RCH54588.1"/>
    </source>
</evidence>
<sequence length="561" mass="61917">MKNMSKIAAAALPLIFAGSAAFSQSLDDAKKAIDAEQYQKAKSMLKNLTVTQADKDENYFYLGWVYILQDYADSAKNAFTQGIAKNSKSAINYAGLGAVARLDKNSAAVTSNFNQAITLAGKDSKPYTYIGKAYLLEPADSKAAIDVLSKGKAVNPRDPELLVTLGEANRLAIKSSDALANYNEALAIDPKMTSAIVAKGILWKFANNFEKSEEEFKAALAVNPNYGPAYRAWAETDLRWAFNDPKMASAKIKEGTEKYKQYLSLTDRSIESRIQYADFLLLAGDFKTLQTEVTELSKVAGTNLKVHRYLAYSAVENKDYATALPAMTKFLAEAGEKRIIPRDYIYLGRAQIGTGADTAGINSLKKAITLDTTQVDLYKDIAGALYSSKNYIEAGDAYSDYITKSKKVTLNDYLAMGRSYYFGYQGQLFSTETPKPTPDDALLTKADSAFSYIQQKASAPIATVALYQARVNEYKEKDRNNIEGYARPFYEQYIQLTTAKQPVAEADKKGLAEAYAYLGTIYEFKEKDDAKAAENYGKAREYDPTNKTALRYFQKKGGSGK</sequence>
<evidence type="ECO:0000313" key="4">
    <source>
        <dbReference type="Proteomes" id="UP000253209"/>
    </source>
</evidence>
<organism evidence="3 4">
    <name type="scientific">Mucilaginibacter hurinus</name>
    <dbReference type="NCBI Taxonomy" id="2201324"/>
    <lineage>
        <taxon>Bacteria</taxon>
        <taxon>Pseudomonadati</taxon>
        <taxon>Bacteroidota</taxon>
        <taxon>Sphingobacteriia</taxon>
        <taxon>Sphingobacteriales</taxon>
        <taxon>Sphingobacteriaceae</taxon>
        <taxon>Mucilaginibacter</taxon>
    </lineage>
</organism>
<dbReference type="OrthoDB" id="638548at2"/>
<comment type="caution">
    <text evidence="3">The sequence shown here is derived from an EMBL/GenBank/DDBJ whole genome shotgun (WGS) entry which is preliminary data.</text>
</comment>
<dbReference type="EMBL" id="QGDC01000006">
    <property type="protein sequence ID" value="RCH54588.1"/>
    <property type="molecule type" value="Genomic_DNA"/>
</dbReference>
<feature type="repeat" description="TPR" evidence="1">
    <location>
        <begin position="193"/>
        <end position="226"/>
    </location>
</feature>
<dbReference type="Proteomes" id="UP000253209">
    <property type="component" value="Unassembled WGS sequence"/>
</dbReference>
<dbReference type="InterPro" id="IPR019734">
    <property type="entry name" value="TPR_rpt"/>
</dbReference>
<dbReference type="Gene3D" id="1.25.40.10">
    <property type="entry name" value="Tetratricopeptide repeat domain"/>
    <property type="match status" value="2"/>
</dbReference>
<keyword evidence="2" id="KW-0732">Signal</keyword>
<gene>
    <name evidence="3" type="ORF">DJ568_12265</name>
</gene>